<evidence type="ECO:0000256" key="4">
    <source>
        <dbReference type="ARBA" id="ARBA00023186"/>
    </source>
</evidence>
<evidence type="ECO:0000313" key="8">
    <source>
        <dbReference type="EMBL" id="KAA8785589.1"/>
    </source>
</evidence>
<dbReference type="Pfam" id="PF05400">
    <property type="entry name" value="FliT"/>
    <property type="match status" value="1"/>
</dbReference>
<gene>
    <name evidence="8" type="ORF">EC604_17250</name>
</gene>
<accession>A0A5M9WVT7</accession>
<evidence type="ECO:0000256" key="7">
    <source>
        <dbReference type="ARBA" id="ARBA00093797"/>
    </source>
</evidence>
<dbReference type="InterPro" id="IPR008622">
    <property type="entry name" value="FliT"/>
</dbReference>
<proteinExistence type="inferred from homology"/>
<protein>
    <recommendedName>
        <fullName evidence="7">Flagellar protein FliT</fullName>
    </recommendedName>
</protein>
<comment type="similarity">
    <text evidence="6">Belongs to the bacillales FliT family.</text>
</comment>
<comment type="caution">
    <text evidence="8">The sequence shown here is derived from an EMBL/GenBank/DDBJ whole genome shotgun (WGS) entry which is preliminary data.</text>
</comment>
<sequence>MDDLIAQLEQLTSQIMLQIHEVSSEELETFVDQRQAIIDLMLERTGGREATVAEQTRLKAIMENDQAILSRMNDLKIEAKDWLMQRNRAKVQKNAYEVSYAVDSIIVDTKRY</sequence>
<evidence type="ECO:0000256" key="2">
    <source>
        <dbReference type="ARBA" id="ARBA00022490"/>
    </source>
</evidence>
<dbReference type="Proteomes" id="UP000323664">
    <property type="component" value="Unassembled WGS sequence"/>
</dbReference>
<comment type="subcellular location">
    <subcellularLocation>
        <location evidence="1">Cytoplasm</location>
        <location evidence="1">Cytosol</location>
    </subcellularLocation>
</comment>
<comment type="function">
    <text evidence="5">May act as an export chaperone for the filament capping protein FliD.</text>
</comment>
<organism evidence="8 9">
    <name type="scientific">Paenibacillus amylolyticus</name>
    <dbReference type="NCBI Taxonomy" id="1451"/>
    <lineage>
        <taxon>Bacteria</taxon>
        <taxon>Bacillati</taxon>
        <taxon>Bacillota</taxon>
        <taxon>Bacilli</taxon>
        <taxon>Bacillales</taxon>
        <taxon>Paenibacillaceae</taxon>
        <taxon>Paenibacillus</taxon>
    </lineage>
</organism>
<dbReference type="OrthoDB" id="2665869at2"/>
<evidence type="ECO:0000256" key="6">
    <source>
        <dbReference type="ARBA" id="ARBA00093785"/>
    </source>
</evidence>
<name>A0A5M9WVT7_PAEAM</name>
<evidence type="ECO:0000256" key="1">
    <source>
        <dbReference type="ARBA" id="ARBA00004514"/>
    </source>
</evidence>
<evidence type="ECO:0000256" key="3">
    <source>
        <dbReference type="ARBA" id="ARBA00022795"/>
    </source>
</evidence>
<keyword evidence="4" id="KW-0143">Chaperone</keyword>
<keyword evidence="3" id="KW-1005">Bacterial flagellum biogenesis</keyword>
<evidence type="ECO:0000256" key="5">
    <source>
        <dbReference type="ARBA" id="ARBA00093765"/>
    </source>
</evidence>
<dbReference type="AlphaFoldDB" id="A0A5M9WVT7"/>
<reference evidence="8 9" key="1">
    <citation type="journal article" date="2019" name="J. Ind. Microbiol. Biotechnol.">
        <title>Paenibacillus amylolyticus 27C64 has a diverse set of carbohydrate-active enzymes and complete pectin deconstruction system.</title>
        <authorList>
            <person name="Keggi C."/>
            <person name="Doran-Peterson J."/>
        </authorList>
    </citation>
    <scope>NUCLEOTIDE SEQUENCE [LARGE SCALE GENOMIC DNA]</scope>
    <source>
        <strain evidence="8 9">27C64</strain>
    </source>
</reference>
<dbReference type="RefSeq" id="WP_123065354.1">
    <property type="nucleotide sequence ID" value="NZ_RIAS01000009.1"/>
</dbReference>
<evidence type="ECO:0000313" key="9">
    <source>
        <dbReference type="Proteomes" id="UP000323664"/>
    </source>
</evidence>
<keyword evidence="2" id="KW-0963">Cytoplasm</keyword>
<dbReference type="EMBL" id="RIAS01000009">
    <property type="protein sequence ID" value="KAA8785589.1"/>
    <property type="molecule type" value="Genomic_DNA"/>
</dbReference>